<keyword evidence="2 7" id="KW-0479">Metal-binding</keyword>
<gene>
    <name evidence="7" type="primary">hutI</name>
    <name evidence="9" type="ORF">SAMN04488244_10277</name>
</gene>
<feature type="binding site" evidence="7">
    <location>
        <position position="321"/>
    </location>
    <ligand>
        <name>N-formimidoyl-L-glutamate</name>
        <dbReference type="ChEBI" id="CHEBI:58928"/>
    </ligand>
</feature>
<keyword evidence="7" id="KW-0963">Cytoplasm</keyword>
<dbReference type="FunFam" id="3.20.20.140:FF:000007">
    <property type="entry name" value="Imidazolonepropionase"/>
    <property type="match status" value="1"/>
</dbReference>
<comment type="cofactor">
    <cofactor evidence="7">
        <name>Zn(2+)</name>
        <dbReference type="ChEBI" id="CHEBI:29105"/>
    </cofactor>
    <cofactor evidence="7">
        <name>Fe(3+)</name>
        <dbReference type="ChEBI" id="CHEBI:29034"/>
    </cofactor>
    <text evidence="7">Binds 1 zinc or iron ion per subunit.</text>
</comment>
<comment type="catalytic activity">
    <reaction evidence="7">
        <text>4-imidazolone-5-propanoate + H2O = N-formimidoyl-L-glutamate</text>
        <dbReference type="Rhea" id="RHEA:23660"/>
        <dbReference type="ChEBI" id="CHEBI:15377"/>
        <dbReference type="ChEBI" id="CHEBI:58928"/>
        <dbReference type="ChEBI" id="CHEBI:77893"/>
        <dbReference type="EC" id="3.5.2.7"/>
    </reaction>
</comment>
<evidence type="ECO:0000256" key="2">
    <source>
        <dbReference type="ARBA" id="ARBA00022723"/>
    </source>
</evidence>
<feature type="binding site" evidence="7">
    <location>
        <position position="323"/>
    </location>
    <ligand>
        <name>N-formimidoyl-L-glutamate</name>
        <dbReference type="ChEBI" id="CHEBI:58928"/>
    </ligand>
</feature>
<dbReference type="InterPro" id="IPR011059">
    <property type="entry name" value="Metal-dep_hydrolase_composite"/>
</dbReference>
<dbReference type="CDD" id="cd01296">
    <property type="entry name" value="Imidazolone-5PH"/>
    <property type="match status" value="1"/>
</dbReference>
<dbReference type="UniPathway" id="UPA00379">
    <property type="reaction ID" value="UER00551"/>
</dbReference>
<feature type="binding site" evidence="7">
    <location>
        <position position="319"/>
    </location>
    <ligand>
        <name>Zn(2+)</name>
        <dbReference type="ChEBI" id="CHEBI:29105"/>
    </ligand>
</feature>
<reference evidence="10" key="1">
    <citation type="submission" date="2016-10" db="EMBL/GenBank/DDBJ databases">
        <authorList>
            <person name="Varghese N."/>
            <person name="Submissions S."/>
        </authorList>
    </citation>
    <scope>NUCLEOTIDE SEQUENCE [LARGE SCALE GENOMIC DNA]</scope>
    <source>
        <strain evidence="10">CGMCC 1.7062</strain>
    </source>
</reference>
<evidence type="ECO:0000256" key="5">
    <source>
        <dbReference type="ARBA" id="ARBA00022833"/>
    </source>
</evidence>
<evidence type="ECO:0000259" key="8">
    <source>
        <dbReference type="Pfam" id="PF01979"/>
    </source>
</evidence>
<dbReference type="PANTHER" id="PTHR42752:SF1">
    <property type="entry name" value="IMIDAZOLONEPROPIONASE-RELATED"/>
    <property type="match status" value="1"/>
</dbReference>
<protein>
    <recommendedName>
        <fullName evidence="1 7">Imidazolonepropionase</fullName>
        <ecNumber evidence="1 7">3.5.2.7</ecNumber>
    </recommendedName>
    <alternativeName>
        <fullName evidence="7">Imidazolone-5-propionate hydrolase</fullName>
    </alternativeName>
</protein>
<dbReference type="GO" id="GO:0005737">
    <property type="term" value="C:cytoplasm"/>
    <property type="evidence" value="ECO:0007669"/>
    <property type="project" value="UniProtKB-SubCell"/>
</dbReference>
<accession>A0A1H5T0T0</accession>
<feature type="binding site" evidence="7">
    <location>
        <position position="146"/>
    </location>
    <ligand>
        <name>4-imidazolone-5-propanoate</name>
        <dbReference type="ChEBI" id="CHEBI:77893"/>
    </ligand>
</feature>
<feature type="binding site" evidence="7">
    <location>
        <position position="146"/>
    </location>
    <ligand>
        <name>N-formimidoyl-L-glutamate</name>
        <dbReference type="ChEBI" id="CHEBI:58928"/>
    </ligand>
</feature>
<evidence type="ECO:0000256" key="3">
    <source>
        <dbReference type="ARBA" id="ARBA00022801"/>
    </source>
</evidence>
<dbReference type="PANTHER" id="PTHR42752">
    <property type="entry name" value="IMIDAZOLONEPROPIONASE"/>
    <property type="match status" value="1"/>
</dbReference>
<feature type="binding site" evidence="7">
    <location>
        <position position="179"/>
    </location>
    <ligand>
        <name>4-imidazolone-5-propanoate</name>
        <dbReference type="ChEBI" id="CHEBI:77893"/>
    </ligand>
</feature>
<dbReference type="HAMAP" id="MF_00372">
    <property type="entry name" value="HutI"/>
    <property type="match status" value="1"/>
</dbReference>
<dbReference type="EMBL" id="FNVG01000002">
    <property type="protein sequence ID" value="SEF56385.1"/>
    <property type="molecule type" value="Genomic_DNA"/>
</dbReference>
<feature type="binding site" evidence="7">
    <location>
        <position position="74"/>
    </location>
    <ligand>
        <name>Zn(2+)</name>
        <dbReference type="ChEBI" id="CHEBI:29105"/>
    </ligand>
</feature>
<dbReference type="SUPFAM" id="SSF51556">
    <property type="entry name" value="Metallo-dependent hydrolases"/>
    <property type="match status" value="1"/>
</dbReference>
<dbReference type="EC" id="3.5.2.7" evidence="1 7"/>
<comment type="function">
    <text evidence="7">Catalyzes the hydrolytic cleavage of the carbon-nitrogen bond in imidazolone-5-propanoate to yield N-formimidoyl-L-glutamate. It is the third step in the universal histidine degradation pathway.</text>
</comment>
<dbReference type="AlphaFoldDB" id="A0A1H5T0T0"/>
<feature type="binding site" evidence="7">
    <location>
        <position position="244"/>
    </location>
    <ligand>
        <name>Zn(2+)</name>
        <dbReference type="ChEBI" id="CHEBI:29105"/>
    </ligand>
</feature>
<keyword evidence="5 7" id="KW-0862">Zinc</keyword>
<keyword evidence="6 7" id="KW-0408">Iron</keyword>
<keyword evidence="4 7" id="KW-0369">Histidine metabolism</keyword>
<dbReference type="GO" id="GO:0008270">
    <property type="term" value="F:zinc ion binding"/>
    <property type="evidence" value="ECO:0007669"/>
    <property type="project" value="UniProtKB-UniRule"/>
</dbReference>
<comment type="pathway">
    <text evidence="7">Amino-acid degradation; L-histidine degradation into L-glutamate; N-formimidoyl-L-glutamate from L-histidine: step 3/3.</text>
</comment>
<dbReference type="GO" id="GO:0019557">
    <property type="term" value="P:L-histidine catabolic process to glutamate and formate"/>
    <property type="evidence" value="ECO:0007669"/>
    <property type="project" value="UniProtKB-UniPathway"/>
</dbReference>
<comment type="subcellular location">
    <subcellularLocation>
        <location evidence="7">Cytoplasm</location>
    </subcellularLocation>
</comment>
<evidence type="ECO:0000256" key="1">
    <source>
        <dbReference type="ARBA" id="ARBA00012864"/>
    </source>
</evidence>
<dbReference type="Gene3D" id="2.30.40.10">
    <property type="entry name" value="Urease, subunit C, domain 1"/>
    <property type="match status" value="1"/>
</dbReference>
<comment type="similarity">
    <text evidence="7">Belongs to the metallo-dependent hydrolases superfamily. HutI family.</text>
</comment>
<dbReference type="Proteomes" id="UP000236721">
    <property type="component" value="Unassembled WGS sequence"/>
</dbReference>
<feature type="binding site" evidence="7">
    <location>
        <position position="74"/>
    </location>
    <ligand>
        <name>Fe(3+)</name>
        <dbReference type="ChEBI" id="CHEBI:29034"/>
    </ligand>
</feature>
<feature type="binding site" evidence="7">
    <location>
        <position position="319"/>
    </location>
    <ligand>
        <name>Fe(3+)</name>
        <dbReference type="ChEBI" id="CHEBI:29034"/>
    </ligand>
</feature>
<dbReference type="GO" id="GO:0019556">
    <property type="term" value="P:L-histidine catabolic process to glutamate and formamide"/>
    <property type="evidence" value="ECO:0007669"/>
    <property type="project" value="UniProtKB-UniRule"/>
</dbReference>
<evidence type="ECO:0000256" key="6">
    <source>
        <dbReference type="ARBA" id="ARBA00023004"/>
    </source>
</evidence>
<evidence type="ECO:0000256" key="7">
    <source>
        <dbReference type="HAMAP-Rule" id="MF_00372"/>
    </source>
</evidence>
<dbReference type="GO" id="GO:0050480">
    <property type="term" value="F:imidazolonepropionase activity"/>
    <property type="evidence" value="ECO:0007669"/>
    <property type="project" value="UniProtKB-UniRule"/>
</dbReference>
<dbReference type="Gene3D" id="3.20.20.140">
    <property type="entry name" value="Metal-dependent hydrolases"/>
    <property type="match status" value="1"/>
</dbReference>
<feature type="domain" description="Amidohydrolase-related" evidence="8">
    <location>
        <begin position="65"/>
        <end position="385"/>
    </location>
</feature>
<dbReference type="NCBIfam" id="TIGR01224">
    <property type="entry name" value="hutI"/>
    <property type="match status" value="1"/>
</dbReference>
<sequence length="410" mass="44378">MNLILTNARLVTMEPGLKGYLPGSPCCLVIRGGYIEAVFDNEQEIAQLTNNVGPDFTLLDCEGHIVTPGFIDPHTHLIFAGSRAEEFEARLNGETYEAIANRGGGINSTVQATRSASVDELVELALPRLDSLIRSGCTTVEVKSGYGLTLQDEVKMLVAAKSLENHRRVTITTTLLAAHAVPPEYQGNADAYIDYVADVIIPHVAQHQLADAVDVFCESIGFNLVQTEKVFSAAKAHGLAIKGHTEQLTNLGGSALAARYKALSVDHIEYLDNEGVLALSKSGTVATLLPGAFYYLRETQQPPIELLRELGVPMALGSDLNPGTSPFAHLQLMMNMACTLFRLTPEEALRGVTCHAAQAIGRSETLGQIIPGYQADLAIWDMSHPSELSYQFGMKGLKHRVYAGRVEHVI</sequence>
<keyword evidence="10" id="KW-1185">Reference proteome</keyword>
<feature type="binding site" evidence="7">
    <location>
        <position position="83"/>
    </location>
    <ligand>
        <name>4-imidazolone-5-propanoate</name>
        <dbReference type="ChEBI" id="CHEBI:77893"/>
    </ligand>
</feature>
<dbReference type="RefSeq" id="WP_103878692.1">
    <property type="nucleotide sequence ID" value="NZ_FNVG01000002.1"/>
</dbReference>
<organism evidence="9 10">
    <name type="scientific">Vibrio hangzhouensis</name>
    <dbReference type="NCBI Taxonomy" id="462991"/>
    <lineage>
        <taxon>Bacteria</taxon>
        <taxon>Pseudomonadati</taxon>
        <taxon>Pseudomonadota</taxon>
        <taxon>Gammaproteobacteria</taxon>
        <taxon>Vibrionales</taxon>
        <taxon>Vibrionaceae</taxon>
        <taxon>Vibrio</taxon>
    </lineage>
</organism>
<evidence type="ECO:0000313" key="9">
    <source>
        <dbReference type="EMBL" id="SEF56385.1"/>
    </source>
</evidence>
<feature type="binding site" evidence="7">
    <location>
        <position position="76"/>
    </location>
    <ligand>
        <name>Fe(3+)</name>
        <dbReference type="ChEBI" id="CHEBI:29034"/>
    </ligand>
</feature>
<dbReference type="GO" id="GO:0005506">
    <property type="term" value="F:iron ion binding"/>
    <property type="evidence" value="ECO:0007669"/>
    <property type="project" value="UniProtKB-UniRule"/>
</dbReference>
<feature type="binding site" evidence="7">
    <location>
        <position position="76"/>
    </location>
    <ligand>
        <name>Zn(2+)</name>
        <dbReference type="ChEBI" id="CHEBI:29105"/>
    </ligand>
</feature>
<feature type="binding site" evidence="7">
    <location>
        <position position="244"/>
    </location>
    <ligand>
        <name>Fe(3+)</name>
        <dbReference type="ChEBI" id="CHEBI:29034"/>
    </ligand>
</feature>
<dbReference type="OrthoDB" id="9776455at2"/>
<feature type="binding site" evidence="7">
    <location>
        <position position="247"/>
    </location>
    <ligand>
        <name>4-imidazolone-5-propanoate</name>
        <dbReference type="ChEBI" id="CHEBI:77893"/>
    </ligand>
</feature>
<evidence type="ECO:0000313" key="10">
    <source>
        <dbReference type="Proteomes" id="UP000236721"/>
    </source>
</evidence>
<evidence type="ECO:0000256" key="4">
    <source>
        <dbReference type="ARBA" id="ARBA00022808"/>
    </source>
</evidence>
<proteinExistence type="inferred from homology"/>
<dbReference type="InterPro" id="IPR005920">
    <property type="entry name" value="HutI"/>
</dbReference>
<dbReference type="SUPFAM" id="SSF51338">
    <property type="entry name" value="Composite domain of metallo-dependent hydrolases"/>
    <property type="match status" value="1"/>
</dbReference>
<feature type="binding site" evidence="7">
    <location>
        <position position="324"/>
    </location>
    <ligand>
        <name>4-imidazolone-5-propanoate</name>
        <dbReference type="ChEBI" id="CHEBI:77893"/>
    </ligand>
</feature>
<dbReference type="InterPro" id="IPR006680">
    <property type="entry name" value="Amidohydro-rel"/>
</dbReference>
<dbReference type="InterPro" id="IPR032466">
    <property type="entry name" value="Metal_Hydrolase"/>
</dbReference>
<keyword evidence="3 7" id="KW-0378">Hydrolase</keyword>
<dbReference type="Pfam" id="PF01979">
    <property type="entry name" value="Amidohydro_1"/>
    <property type="match status" value="1"/>
</dbReference>
<name>A0A1H5T0T0_9VIBR</name>